<sequence length="316" mass="33793">MSVRPQEVVQASNSKETSPVVTTAARKKITIQSLRQLAHAKTPIAMLTAYDFPTGRACEAYGVDVTLVGDSLAQVCLGYDSTTRLTMDEMTHHTRAVSRGSTIPLLVADMPFGSYHASAEDAVRNAVRLVSEGHAEAVKMEGGEEIAGTVRRLTGMGIPVMAHVGLLPQRHTSLSGYKVQGRTAASAQGVLHSALALQDAGAFSIVLEAIPHRLGTYITSKLAIPTIGIGAGPGCSGQVLVWSDVMSTWAGHKAKFVRRFADVQAESERGVRGYISAVREGTFPDPKREGYEMDIAEWELLLKMEGDEGWSGPSAM</sequence>
<dbReference type="HAMAP" id="MF_00156">
    <property type="entry name" value="PanB"/>
    <property type="match status" value="1"/>
</dbReference>
<organism evidence="7 8">
    <name type="scientific">Athelia psychrophila</name>
    <dbReference type="NCBI Taxonomy" id="1759441"/>
    <lineage>
        <taxon>Eukaryota</taxon>
        <taxon>Fungi</taxon>
        <taxon>Dikarya</taxon>
        <taxon>Basidiomycota</taxon>
        <taxon>Agaricomycotina</taxon>
        <taxon>Agaricomycetes</taxon>
        <taxon>Agaricomycetidae</taxon>
        <taxon>Atheliales</taxon>
        <taxon>Atheliaceae</taxon>
        <taxon>Athelia</taxon>
    </lineage>
</organism>
<evidence type="ECO:0000313" key="7">
    <source>
        <dbReference type="EMBL" id="KZP13746.1"/>
    </source>
</evidence>
<comment type="catalytic activity">
    <reaction evidence="5 6">
        <text>(6R)-5,10-methylene-5,6,7,8-tetrahydrofolate + 3-methyl-2-oxobutanoate + H2O = 2-dehydropantoate + (6S)-5,6,7,8-tetrahydrofolate</text>
        <dbReference type="Rhea" id="RHEA:11824"/>
        <dbReference type="ChEBI" id="CHEBI:11561"/>
        <dbReference type="ChEBI" id="CHEBI:11851"/>
        <dbReference type="ChEBI" id="CHEBI:15377"/>
        <dbReference type="ChEBI" id="CHEBI:15636"/>
        <dbReference type="ChEBI" id="CHEBI:57453"/>
        <dbReference type="EC" id="2.1.2.11"/>
    </reaction>
</comment>
<dbReference type="FunFam" id="3.20.20.60:FF:000003">
    <property type="entry name" value="3-methyl-2-oxobutanoate hydroxymethyltransferase"/>
    <property type="match status" value="1"/>
</dbReference>
<keyword evidence="4 6" id="KW-0808">Transferase</keyword>
<dbReference type="NCBIfam" id="TIGR00222">
    <property type="entry name" value="panB"/>
    <property type="match status" value="1"/>
</dbReference>
<evidence type="ECO:0000256" key="3">
    <source>
        <dbReference type="ARBA" id="ARBA00012618"/>
    </source>
</evidence>
<dbReference type="GO" id="GO:0005739">
    <property type="term" value="C:mitochondrion"/>
    <property type="evidence" value="ECO:0007669"/>
    <property type="project" value="TreeGrafter"/>
</dbReference>
<dbReference type="EC" id="2.1.2.11" evidence="3 6"/>
<dbReference type="UniPathway" id="UPA00028">
    <property type="reaction ID" value="UER00003"/>
</dbReference>
<evidence type="ECO:0000313" key="8">
    <source>
        <dbReference type="Proteomes" id="UP000076532"/>
    </source>
</evidence>
<dbReference type="PIRSF" id="PIRSF000388">
    <property type="entry name" value="Pantoate_hydroxy_MeTrfase"/>
    <property type="match status" value="1"/>
</dbReference>
<dbReference type="CDD" id="cd06557">
    <property type="entry name" value="KPHMT-like"/>
    <property type="match status" value="1"/>
</dbReference>
<keyword evidence="6" id="KW-0566">Pantothenate biosynthesis</keyword>
<dbReference type="AlphaFoldDB" id="A0A166CKD4"/>
<dbReference type="PANTHER" id="PTHR20881">
    <property type="entry name" value="3-METHYL-2-OXOBUTANOATE HYDROXYMETHYLTRANSFERASE"/>
    <property type="match status" value="1"/>
</dbReference>
<comment type="function">
    <text evidence="6">Catalyzes the reversible reaction in which hydroxymethyl group from 5,10-methylenetetrahydrofolate is transferred onto alpha-ketoisovalerate to form ketopantoate.</text>
</comment>
<keyword evidence="8" id="KW-1185">Reference proteome</keyword>
<evidence type="ECO:0000256" key="2">
    <source>
        <dbReference type="ARBA" id="ARBA00008676"/>
    </source>
</evidence>
<dbReference type="EMBL" id="KV417628">
    <property type="protein sequence ID" value="KZP13746.1"/>
    <property type="molecule type" value="Genomic_DNA"/>
</dbReference>
<dbReference type="STRING" id="436010.A0A166CKD4"/>
<evidence type="ECO:0000256" key="6">
    <source>
        <dbReference type="RuleBase" id="RU362100"/>
    </source>
</evidence>
<dbReference type="PANTHER" id="PTHR20881:SF0">
    <property type="entry name" value="3-METHYL-2-OXOBUTANOATE HYDROXYMETHYLTRANSFERASE"/>
    <property type="match status" value="1"/>
</dbReference>
<comment type="similarity">
    <text evidence="2 6">Belongs to the PanB family.</text>
</comment>
<protein>
    <recommendedName>
        <fullName evidence="3 6">3-methyl-2-oxobutanoate hydroxymethyltransferase</fullName>
        <ecNumber evidence="3 6">2.1.2.11</ecNumber>
    </recommendedName>
</protein>
<gene>
    <name evidence="7" type="ORF">FIBSPDRAFT_834851</name>
</gene>
<evidence type="ECO:0000256" key="4">
    <source>
        <dbReference type="ARBA" id="ARBA00022679"/>
    </source>
</evidence>
<dbReference type="InterPro" id="IPR003700">
    <property type="entry name" value="Pantoate_hydroxy_MeTrfase"/>
</dbReference>
<dbReference type="GO" id="GO:0003864">
    <property type="term" value="F:3-methyl-2-oxobutanoate hydroxymethyltransferase activity"/>
    <property type="evidence" value="ECO:0007669"/>
    <property type="project" value="UniProtKB-EC"/>
</dbReference>
<dbReference type="GO" id="GO:0000287">
    <property type="term" value="F:magnesium ion binding"/>
    <property type="evidence" value="ECO:0007669"/>
    <property type="project" value="TreeGrafter"/>
</dbReference>
<evidence type="ECO:0000256" key="1">
    <source>
        <dbReference type="ARBA" id="ARBA00005033"/>
    </source>
</evidence>
<dbReference type="Pfam" id="PF02548">
    <property type="entry name" value="Pantoate_transf"/>
    <property type="match status" value="1"/>
</dbReference>
<proteinExistence type="inferred from homology"/>
<dbReference type="Gene3D" id="3.20.20.60">
    <property type="entry name" value="Phosphoenolpyruvate-binding domains"/>
    <property type="match status" value="1"/>
</dbReference>
<dbReference type="NCBIfam" id="NF001452">
    <property type="entry name" value="PRK00311.1"/>
    <property type="match status" value="1"/>
</dbReference>
<name>A0A166CKD4_9AGAM</name>
<reference evidence="7 8" key="1">
    <citation type="journal article" date="2016" name="Mol. Biol. Evol.">
        <title>Comparative Genomics of Early-Diverging Mushroom-Forming Fungi Provides Insights into the Origins of Lignocellulose Decay Capabilities.</title>
        <authorList>
            <person name="Nagy L.G."/>
            <person name="Riley R."/>
            <person name="Tritt A."/>
            <person name="Adam C."/>
            <person name="Daum C."/>
            <person name="Floudas D."/>
            <person name="Sun H."/>
            <person name="Yadav J.S."/>
            <person name="Pangilinan J."/>
            <person name="Larsson K.H."/>
            <person name="Matsuura K."/>
            <person name="Barry K."/>
            <person name="Labutti K."/>
            <person name="Kuo R."/>
            <person name="Ohm R.A."/>
            <person name="Bhattacharya S.S."/>
            <person name="Shirouzu T."/>
            <person name="Yoshinaga Y."/>
            <person name="Martin F.M."/>
            <person name="Grigoriev I.V."/>
            <person name="Hibbett D.S."/>
        </authorList>
    </citation>
    <scope>NUCLEOTIDE SEQUENCE [LARGE SCALE GENOMIC DNA]</scope>
    <source>
        <strain evidence="7 8">CBS 109695</strain>
    </source>
</reference>
<evidence type="ECO:0000256" key="5">
    <source>
        <dbReference type="ARBA" id="ARBA00049172"/>
    </source>
</evidence>
<accession>A0A166CKD4</accession>
<dbReference type="GO" id="GO:0015940">
    <property type="term" value="P:pantothenate biosynthetic process"/>
    <property type="evidence" value="ECO:0007669"/>
    <property type="project" value="UniProtKB-UniPathway"/>
</dbReference>
<dbReference type="InterPro" id="IPR040442">
    <property type="entry name" value="Pyrv_kinase-like_dom_sf"/>
</dbReference>
<dbReference type="Proteomes" id="UP000076532">
    <property type="component" value="Unassembled WGS sequence"/>
</dbReference>
<dbReference type="InterPro" id="IPR015813">
    <property type="entry name" value="Pyrv/PenolPyrv_kinase-like_dom"/>
</dbReference>
<dbReference type="SUPFAM" id="SSF51621">
    <property type="entry name" value="Phosphoenolpyruvate/pyruvate domain"/>
    <property type="match status" value="1"/>
</dbReference>
<dbReference type="OrthoDB" id="425211at2759"/>
<comment type="pathway">
    <text evidence="1 6">Cofactor biosynthesis; (R)-pantothenate biosynthesis; (R)-pantoate from 3-methyl-2-oxobutanoate: step 1/2.</text>
</comment>